<dbReference type="GO" id="GO:0043484">
    <property type="term" value="P:regulation of RNA splicing"/>
    <property type="evidence" value="ECO:0007669"/>
    <property type="project" value="TreeGrafter"/>
</dbReference>
<evidence type="ECO:0000256" key="1">
    <source>
        <dbReference type="ARBA" id="ARBA00022527"/>
    </source>
</evidence>
<dbReference type="PROSITE" id="PS50011">
    <property type="entry name" value="PROTEIN_KINASE_DOM"/>
    <property type="match status" value="1"/>
</dbReference>
<keyword evidence="5" id="KW-0067">ATP-binding</keyword>
<evidence type="ECO:0000256" key="2">
    <source>
        <dbReference type="ARBA" id="ARBA00022679"/>
    </source>
</evidence>
<dbReference type="GO" id="GO:0005524">
    <property type="term" value="F:ATP binding"/>
    <property type="evidence" value="ECO:0007669"/>
    <property type="project" value="UniProtKB-KW"/>
</dbReference>
<organism evidence="7">
    <name type="scientific">Pseudogymnoascus destructans</name>
    <dbReference type="NCBI Taxonomy" id="655981"/>
    <lineage>
        <taxon>Eukaryota</taxon>
        <taxon>Fungi</taxon>
        <taxon>Dikarya</taxon>
        <taxon>Ascomycota</taxon>
        <taxon>Pezizomycotina</taxon>
        <taxon>Leotiomycetes</taxon>
        <taxon>Thelebolales</taxon>
        <taxon>Thelebolaceae</taxon>
        <taxon>Pseudogymnoascus</taxon>
    </lineage>
</organism>
<dbReference type="PANTHER" id="PTHR45646:SF11">
    <property type="entry name" value="SERINE_THREONINE-PROTEIN KINASE DOA"/>
    <property type="match status" value="1"/>
</dbReference>
<evidence type="ECO:0000256" key="5">
    <source>
        <dbReference type="ARBA" id="ARBA00022840"/>
    </source>
</evidence>
<sequence>MEPTPIKPLKFKILSAECYRPDPSQQPFELSILAETPVDPSLLNDPAALPSSIPSRDLRSYYIIGSVNDLDICLGDWVVAGWSREQRATPIQPVLLRAPEVVISAPWGPAVDIWNLGAVVLELVDGVHMFDARSGRNVKYDVKKYVEEMVRLFGRFPRSLLDQGNKDVVVRCFHDDGSPFPRKRKKAAELVDEPWLLI</sequence>
<dbReference type="InterPro" id="IPR011009">
    <property type="entry name" value="Kinase-like_dom_sf"/>
</dbReference>
<evidence type="ECO:0000313" key="7">
    <source>
        <dbReference type="EMBL" id="OAF59797.1"/>
    </source>
</evidence>
<dbReference type="RefSeq" id="XP_024325080.1">
    <property type="nucleotide sequence ID" value="XM_024467662.1"/>
</dbReference>
<dbReference type="SUPFAM" id="SSF56112">
    <property type="entry name" value="Protein kinase-like (PK-like)"/>
    <property type="match status" value="1"/>
</dbReference>
<dbReference type="InterPro" id="IPR000719">
    <property type="entry name" value="Prot_kinase_dom"/>
</dbReference>
<gene>
    <name evidence="7" type="ORF">VC83_04025</name>
</gene>
<feature type="domain" description="Protein kinase" evidence="6">
    <location>
        <begin position="1"/>
        <end position="196"/>
    </location>
</feature>
<keyword evidence="2" id="KW-0808">Transferase</keyword>
<evidence type="ECO:0000256" key="4">
    <source>
        <dbReference type="ARBA" id="ARBA00022777"/>
    </source>
</evidence>
<protein>
    <recommendedName>
        <fullName evidence="6">Protein kinase domain-containing protein</fullName>
    </recommendedName>
</protein>
<dbReference type="EMBL" id="KV441393">
    <property type="protein sequence ID" value="OAF59797.1"/>
    <property type="molecule type" value="Genomic_DNA"/>
</dbReference>
<reference evidence="7" key="1">
    <citation type="submission" date="2016-03" db="EMBL/GenBank/DDBJ databases">
        <title>Updated assembly of Pseudogymnoascus destructans, the fungus causing white-nose syndrome of bats.</title>
        <authorList>
            <person name="Palmer J.M."/>
            <person name="Drees K.P."/>
            <person name="Foster J.T."/>
            <person name="Lindner D.L."/>
        </authorList>
    </citation>
    <scope>NUCLEOTIDE SEQUENCE [LARGE SCALE GENOMIC DNA]</scope>
    <source>
        <strain evidence="7">20631-21</strain>
    </source>
</reference>
<dbReference type="PANTHER" id="PTHR45646">
    <property type="entry name" value="SERINE/THREONINE-PROTEIN KINASE DOA-RELATED"/>
    <property type="match status" value="1"/>
</dbReference>
<dbReference type="Pfam" id="PF00069">
    <property type="entry name" value="Pkinase"/>
    <property type="match status" value="1"/>
</dbReference>
<evidence type="ECO:0000259" key="6">
    <source>
        <dbReference type="PROSITE" id="PS50011"/>
    </source>
</evidence>
<keyword evidence="3" id="KW-0547">Nucleotide-binding</keyword>
<name>A0A177ACJ5_9PEZI</name>
<keyword evidence="4" id="KW-0418">Kinase</keyword>
<dbReference type="GO" id="GO:0005634">
    <property type="term" value="C:nucleus"/>
    <property type="evidence" value="ECO:0007669"/>
    <property type="project" value="TreeGrafter"/>
</dbReference>
<dbReference type="Proteomes" id="UP000077154">
    <property type="component" value="Unassembled WGS sequence"/>
</dbReference>
<keyword evidence="1" id="KW-0723">Serine/threonine-protein kinase</keyword>
<proteinExistence type="predicted"/>
<dbReference type="Gene3D" id="1.10.510.10">
    <property type="entry name" value="Transferase(Phosphotransferase) domain 1"/>
    <property type="match status" value="1"/>
</dbReference>
<dbReference type="InterPro" id="IPR051175">
    <property type="entry name" value="CLK_kinases"/>
</dbReference>
<accession>A0A177ACJ5</accession>
<dbReference type="GeneID" id="36287098"/>
<dbReference type="AlphaFoldDB" id="A0A177ACJ5"/>
<evidence type="ECO:0000256" key="3">
    <source>
        <dbReference type="ARBA" id="ARBA00022741"/>
    </source>
</evidence>
<dbReference type="OrthoDB" id="5979581at2759"/>
<dbReference type="GO" id="GO:0004674">
    <property type="term" value="F:protein serine/threonine kinase activity"/>
    <property type="evidence" value="ECO:0007669"/>
    <property type="project" value="UniProtKB-KW"/>
</dbReference>